<keyword evidence="1" id="KW-0547">Nucleotide-binding</keyword>
<dbReference type="InterPro" id="IPR036961">
    <property type="entry name" value="Kinesin_motor_dom_sf"/>
</dbReference>
<dbReference type="OMA" id="YLLEGSC"/>
<organism evidence="3 4">
    <name type="scientific">Salvator merianae</name>
    <name type="common">Argentine black and white tegu</name>
    <name type="synonym">Tupinambis merianae</name>
    <dbReference type="NCBI Taxonomy" id="96440"/>
    <lineage>
        <taxon>Eukaryota</taxon>
        <taxon>Metazoa</taxon>
        <taxon>Chordata</taxon>
        <taxon>Craniata</taxon>
        <taxon>Vertebrata</taxon>
        <taxon>Euteleostomi</taxon>
        <taxon>Lepidosauria</taxon>
        <taxon>Squamata</taxon>
        <taxon>Bifurcata</taxon>
        <taxon>Unidentata</taxon>
        <taxon>Episquamata</taxon>
        <taxon>Laterata</taxon>
        <taxon>Teiioidea</taxon>
        <taxon>Teiidae</taxon>
        <taxon>Salvator</taxon>
    </lineage>
</organism>
<dbReference type="GeneTree" id="ENSGT00940000158870"/>
<keyword evidence="2" id="KW-0067">ATP-binding</keyword>
<reference evidence="3" key="1">
    <citation type="submission" date="2025-08" db="UniProtKB">
        <authorList>
            <consortium name="Ensembl"/>
        </authorList>
    </citation>
    <scope>IDENTIFICATION</scope>
</reference>
<evidence type="ECO:0000313" key="4">
    <source>
        <dbReference type="Proteomes" id="UP000694421"/>
    </source>
</evidence>
<dbReference type="InterPro" id="IPR027417">
    <property type="entry name" value="P-loop_NTPase"/>
</dbReference>
<dbReference type="Gene3D" id="3.40.850.10">
    <property type="entry name" value="Kinesin motor domain"/>
    <property type="match status" value="1"/>
</dbReference>
<proteinExistence type="predicted"/>
<dbReference type="Proteomes" id="UP000694421">
    <property type="component" value="Unplaced"/>
</dbReference>
<accession>A0A8D0B581</accession>
<name>A0A8D0B581_SALMN</name>
<evidence type="ECO:0000256" key="2">
    <source>
        <dbReference type="ARBA" id="ARBA00022840"/>
    </source>
</evidence>
<dbReference type="GO" id="GO:0005524">
    <property type="term" value="F:ATP binding"/>
    <property type="evidence" value="ECO:0007669"/>
    <property type="project" value="UniProtKB-KW"/>
</dbReference>
<sequence length="74" mass="8471">MGSKERFHWQSHNVKQSGVDDMVLLSKISEDAIVENLKKRFLDDYIFVSFYLLEGSCAQLCTLNTPDSELGFPK</sequence>
<keyword evidence="4" id="KW-1185">Reference proteome</keyword>
<dbReference type="SUPFAM" id="SSF52540">
    <property type="entry name" value="P-loop containing nucleoside triphosphate hydrolases"/>
    <property type="match status" value="1"/>
</dbReference>
<dbReference type="Ensembl" id="ENSSMRT00000003688.1">
    <property type="protein sequence ID" value="ENSSMRP00000003089.1"/>
    <property type="gene ID" value="ENSSMRG00000002608.1"/>
</dbReference>
<evidence type="ECO:0000313" key="3">
    <source>
        <dbReference type="Ensembl" id="ENSSMRP00000003089.1"/>
    </source>
</evidence>
<evidence type="ECO:0000256" key="1">
    <source>
        <dbReference type="ARBA" id="ARBA00022741"/>
    </source>
</evidence>
<protein>
    <submittedName>
        <fullName evidence="3">Uncharacterized protein</fullName>
    </submittedName>
</protein>
<reference evidence="3" key="2">
    <citation type="submission" date="2025-09" db="UniProtKB">
        <authorList>
            <consortium name="Ensembl"/>
        </authorList>
    </citation>
    <scope>IDENTIFICATION</scope>
</reference>
<dbReference type="AlphaFoldDB" id="A0A8D0B581"/>